<keyword evidence="1" id="KW-0472">Membrane</keyword>
<organism evidence="3 4">
    <name type="scientific">Cytobacillus depressus</name>
    <dbReference type="NCBI Taxonomy" id="1602942"/>
    <lineage>
        <taxon>Bacteria</taxon>
        <taxon>Bacillati</taxon>
        <taxon>Bacillota</taxon>
        <taxon>Bacilli</taxon>
        <taxon>Bacillales</taxon>
        <taxon>Bacillaceae</taxon>
        <taxon>Cytobacillus</taxon>
    </lineage>
</organism>
<evidence type="ECO:0000259" key="2">
    <source>
        <dbReference type="Pfam" id="PF13559"/>
    </source>
</evidence>
<feature type="domain" description="Protein-glutamine gamma-glutamyltransferase-like C-terminal" evidence="2">
    <location>
        <begin position="132"/>
        <end position="193"/>
    </location>
</feature>
<sequence>MLDVSKAKKELQHILDAREYRAYYDESKSIFETWWEDAKKWIADQLSSLFPSFEPSGSASSFLLIGLIVIMIALLALTVFLMARNMKRNRILRHKNPLQTIKELNWSFQRHLMEAKEQEVIGNYKTATRHLFLALLLYFHEKEWLEARMWKTNWDYYDELGKVNSEWAQQFSKLASIFDEVTYGEREINQNEYIQFHNEAMYWLLETADGFEGQGGRQTC</sequence>
<keyword evidence="1" id="KW-0812">Transmembrane</keyword>
<dbReference type="Pfam" id="PF13559">
    <property type="entry name" value="DUF4129"/>
    <property type="match status" value="1"/>
</dbReference>
<proteinExistence type="predicted"/>
<feature type="transmembrane region" description="Helical" evidence="1">
    <location>
        <begin position="62"/>
        <end position="83"/>
    </location>
</feature>
<dbReference type="Proteomes" id="UP000481030">
    <property type="component" value="Unassembled WGS sequence"/>
</dbReference>
<evidence type="ECO:0000313" key="3">
    <source>
        <dbReference type="EMBL" id="KAB2330159.1"/>
    </source>
</evidence>
<evidence type="ECO:0000313" key="4">
    <source>
        <dbReference type="Proteomes" id="UP000481030"/>
    </source>
</evidence>
<dbReference type="RefSeq" id="WP_151536647.1">
    <property type="nucleotide sequence ID" value="NZ_WBOS01000015.1"/>
</dbReference>
<dbReference type="AlphaFoldDB" id="A0A6L3V607"/>
<comment type="caution">
    <text evidence="3">The sequence shown here is derived from an EMBL/GenBank/DDBJ whole genome shotgun (WGS) entry which is preliminary data.</text>
</comment>
<name>A0A6L3V607_9BACI</name>
<evidence type="ECO:0000256" key="1">
    <source>
        <dbReference type="SAM" id="Phobius"/>
    </source>
</evidence>
<reference evidence="3 4" key="1">
    <citation type="journal article" date="2016" name="Antonie Van Leeuwenhoek">
        <title>Bacillus depressus sp. nov., isolated from soil of a sunflower field.</title>
        <authorList>
            <person name="Wei X."/>
            <person name="Xin D."/>
            <person name="Xin Y."/>
            <person name="Zhang H."/>
            <person name="Wang T."/>
            <person name="Zhang J."/>
        </authorList>
    </citation>
    <scope>NUCLEOTIDE SEQUENCE [LARGE SCALE GENOMIC DNA]</scope>
    <source>
        <strain evidence="3 4">BZ1</strain>
    </source>
</reference>
<keyword evidence="4" id="KW-1185">Reference proteome</keyword>
<keyword evidence="1" id="KW-1133">Transmembrane helix</keyword>
<protein>
    <submittedName>
        <fullName evidence="3">DUF4129 domain-containing protein</fullName>
    </submittedName>
</protein>
<accession>A0A6L3V607</accession>
<dbReference type="InterPro" id="IPR025403">
    <property type="entry name" value="TgpA-like_C"/>
</dbReference>
<dbReference type="OrthoDB" id="2435598at2"/>
<dbReference type="EMBL" id="WBOS01000015">
    <property type="protein sequence ID" value="KAB2330159.1"/>
    <property type="molecule type" value="Genomic_DNA"/>
</dbReference>
<gene>
    <name evidence="3" type="ORF">F7731_20450</name>
</gene>